<keyword evidence="6 7" id="KW-0472">Membrane</keyword>
<sequence>MAWSNDYLHILIRLVLAGLMGGIIGLEREVNNHPAGLRTNILVSLGSALIMLLSIYGFQDYYNAGDNMRLDPQRLPAQVVSGIGFLGAGTILRHGFTVTGLTTAATIWVVSGIGLAIGAGFYLGGILTTLFVLISLMILAKLDTLVIKKRQLVEIRVNVIDTPGKLAEIASIFGQRKINVKGVTMHDEDKESGEPPCVSINFLVRMPKNENIPLVIDTIKQIQGVKEVHYGKNNE</sequence>
<dbReference type="OrthoDB" id="9811198at2"/>
<evidence type="ECO:0000256" key="1">
    <source>
        <dbReference type="ARBA" id="ARBA00004651"/>
    </source>
</evidence>
<evidence type="ECO:0000256" key="2">
    <source>
        <dbReference type="ARBA" id="ARBA00009298"/>
    </source>
</evidence>
<dbReference type="Proteomes" id="UP000295788">
    <property type="component" value="Unassembled WGS sequence"/>
</dbReference>
<comment type="caution">
    <text evidence="9">The sequence shown here is derived from an EMBL/GenBank/DDBJ whole genome shotgun (WGS) entry which is preliminary data.</text>
</comment>
<evidence type="ECO:0000313" key="9">
    <source>
        <dbReference type="EMBL" id="TCS81584.1"/>
    </source>
</evidence>
<evidence type="ECO:0000313" key="10">
    <source>
        <dbReference type="Proteomes" id="UP000295788"/>
    </source>
</evidence>
<comment type="subcellular location">
    <subcellularLocation>
        <location evidence="1">Cell membrane</location>
        <topology evidence="1">Multi-pass membrane protein</topology>
    </subcellularLocation>
</comment>
<keyword evidence="10" id="KW-1185">Reference proteome</keyword>
<keyword evidence="4 7" id="KW-0812">Transmembrane</keyword>
<dbReference type="InterPro" id="IPR002912">
    <property type="entry name" value="ACT_dom"/>
</dbReference>
<dbReference type="EMBL" id="SMAB01000012">
    <property type="protein sequence ID" value="TCS81584.1"/>
    <property type="molecule type" value="Genomic_DNA"/>
</dbReference>
<dbReference type="Gene3D" id="3.30.70.260">
    <property type="match status" value="1"/>
</dbReference>
<proteinExistence type="inferred from homology"/>
<evidence type="ECO:0000256" key="6">
    <source>
        <dbReference type="ARBA" id="ARBA00023136"/>
    </source>
</evidence>
<dbReference type="GO" id="GO:0005886">
    <property type="term" value="C:plasma membrane"/>
    <property type="evidence" value="ECO:0007669"/>
    <property type="project" value="UniProtKB-SubCell"/>
</dbReference>
<name>A0A4R3KE49_9BACI</name>
<accession>A0A4R3KE49</accession>
<dbReference type="PANTHER" id="PTHR33778">
    <property type="entry name" value="PROTEIN MGTC"/>
    <property type="match status" value="1"/>
</dbReference>
<evidence type="ECO:0000256" key="5">
    <source>
        <dbReference type="ARBA" id="ARBA00022989"/>
    </source>
</evidence>
<dbReference type="InterPro" id="IPR045865">
    <property type="entry name" value="ACT-like_dom_sf"/>
</dbReference>
<evidence type="ECO:0000256" key="7">
    <source>
        <dbReference type="SAM" id="Phobius"/>
    </source>
</evidence>
<evidence type="ECO:0000256" key="4">
    <source>
        <dbReference type="ARBA" id="ARBA00022692"/>
    </source>
</evidence>
<dbReference type="Pfam" id="PF13291">
    <property type="entry name" value="ACT_4"/>
    <property type="match status" value="1"/>
</dbReference>
<organism evidence="9 10">
    <name type="scientific">Tepidibacillus fermentans</name>
    <dbReference type="NCBI Taxonomy" id="1281767"/>
    <lineage>
        <taxon>Bacteria</taxon>
        <taxon>Bacillati</taxon>
        <taxon>Bacillota</taxon>
        <taxon>Bacilli</taxon>
        <taxon>Bacillales</taxon>
        <taxon>Bacillaceae</taxon>
        <taxon>Tepidibacillus</taxon>
    </lineage>
</organism>
<evidence type="ECO:0000256" key="3">
    <source>
        <dbReference type="ARBA" id="ARBA00022475"/>
    </source>
</evidence>
<comment type="similarity">
    <text evidence="2">Belongs to the MgtC/SapB family.</text>
</comment>
<dbReference type="SUPFAM" id="SSF55021">
    <property type="entry name" value="ACT-like"/>
    <property type="match status" value="1"/>
</dbReference>
<keyword evidence="3" id="KW-1003">Cell membrane</keyword>
<dbReference type="PANTHER" id="PTHR33778:SF1">
    <property type="entry name" value="MAGNESIUM TRANSPORTER YHID-RELATED"/>
    <property type="match status" value="1"/>
</dbReference>
<keyword evidence="5 7" id="KW-1133">Transmembrane helix</keyword>
<feature type="transmembrane region" description="Helical" evidence="7">
    <location>
        <begin position="38"/>
        <end position="58"/>
    </location>
</feature>
<feature type="transmembrane region" description="Helical" evidence="7">
    <location>
        <begin position="107"/>
        <end position="140"/>
    </location>
</feature>
<protein>
    <submittedName>
        <fullName evidence="9">Putative Mg2+ transporter-C (MgtC) family protein</fullName>
    </submittedName>
</protein>
<dbReference type="InterPro" id="IPR049177">
    <property type="entry name" value="MgtC_SapB_SrpB_YhiD_N"/>
</dbReference>
<evidence type="ECO:0000259" key="8">
    <source>
        <dbReference type="PROSITE" id="PS51671"/>
    </source>
</evidence>
<gene>
    <name evidence="9" type="ORF">EDD72_11280</name>
</gene>
<dbReference type="PROSITE" id="PS51671">
    <property type="entry name" value="ACT"/>
    <property type="match status" value="1"/>
</dbReference>
<dbReference type="PRINTS" id="PR01837">
    <property type="entry name" value="MGTCSAPBPROT"/>
</dbReference>
<dbReference type="InterPro" id="IPR003416">
    <property type="entry name" value="MgtC/SapB/SrpB/YhiD_fam"/>
</dbReference>
<reference evidence="9 10" key="1">
    <citation type="submission" date="2019-03" db="EMBL/GenBank/DDBJ databases">
        <title>Genomic Encyclopedia of Type Strains, Phase IV (KMG-IV): sequencing the most valuable type-strain genomes for metagenomic binning, comparative biology and taxonomic classification.</title>
        <authorList>
            <person name="Goeker M."/>
        </authorList>
    </citation>
    <scope>NUCLEOTIDE SEQUENCE [LARGE SCALE GENOMIC DNA]</scope>
    <source>
        <strain evidence="9 10">DSM 23802</strain>
    </source>
</reference>
<feature type="domain" description="ACT" evidence="8">
    <location>
        <begin position="154"/>
        <end position="233"/>
    </location>
</feature>
<feature type="transmembrane region" description="Helical" evidence="7">
    <location>
        <begin position="79"/>
        <end position="101"/>
    </location>
</feature>
<dbReference type="AlphaFoldDB" id="A0A4R3KE49"/>
<dbReference type="RefSeq" id="WP_132769304.1">
    <property type="nucleotide sequence ID" value="NZ_SMAB01000012.1"/>
</dbReference>
<dbReference type="Pfam" id="PF02308">
    <property type="entry name" value="MgtC"/>
    <property type="match status" value="1"/>
</dbReference>
<feature type="transmembrane region" description="Helical" evidence="7">
    <location>
        <begin position="7"/>
        <end position="26"/>
    </location>
</feature>